<name>A0ABT1C9E9_9HYPH</name>
<evidence type="ECO:0000313" key="2">
    <source>
        <dbReference type="EMBL" id="MCO6051468.1"/>
    </source>
</evidence>
<sequence length="113" mass="12412">MSLLVGIADPFIPLGGAAEFWIGIGVTLAFGLLIARWCVWDARERNYPVKRSLIWLVAIFGVFALIFYFFRSRPIGSALLALLATIALIVVNGVFFVAGTIIADLWLGNPISW</sequence>
<evidence type="ECO:0000313" key="3">
    <source>
        <dbReference type="Proteomes" id="UP001205906"/>
    </source>
</evidence>
<comment type="caution">
    <text evidence="2">The sequence shown here is derived from an EMBL/GenBank/DDBJ whole genome shotgun (WGS) entry which is preliminary data.</text>
</comment>
<dbReference type="Proteomes" id="UP001205906">
    <property type="component" value="Unassembled WGS sequence"/>
</dbReference>
<keyword evidence="1" id="KW-0812">Transmembrane</keyword>
<feature type="transmembrane region" description="Helical" evidence="1">
    <location>
        <begin position="52"/>
        <end position="70"/>
    </location>
</feature>
<dbReference type="EMBL" id="JAMXQS010000008">
    <property type="protein sequence ID" value="MCO6051468.1"/>
    <property type="molecule type" value="Genomic_DNA"/>
</dbReference>
<reference evidence="2 3" key="1">
    <citation type="submission" date="2022-06" db="EMBL/GenBank/DDBJ databases">
        <title>Mesorhizobium sp. strain RP14 Genome sequencing and assembly.</title>
        <authorList>
            <person name="Kim I."/>
        </authorList>
    </citation>
    <scope>NUCLEOTIDE SEQUENCE [LARGE SCALE GENOMIC DNA]</scope>
    <source>
        <strain evidence="3">RP14(2022)</strain>
    </source>
</reference>
<evidence type="ECO:0000256" key="1">
    <source>
        <dbReference type="SAM" id="Phobius"/>
    </source>
</evidence>
<feature type="transmembrane region" description="Helical" evidence="1">
    <location>
        <begin position="82"/>
        <end position="107"/>
    </location>
</feature>
<keyword evidence="3" id="KW-1185">Reference proteome</keyword>
<accession>A0ABT1C9E9</accession>
<feature type="transmembrane region" description="Helical" evidence="1">
    <location>
        <begin position="20"/>
        <end position="40"/>
    </location>
</feature>
<organism evidence="2 3">
    <name type="scientific">Mesorhizobium liriopis</name>
    <dbReference type="NCBI Taxonomy" id="2953882"/>
    <lineage>
        <taxon>Bacteria</taxon>
        <taxon>Pseudomonadati</taxon>
        <taxon>Pseudomonadota</taxon>
        <taxon>Alphaproteobacteria</taxon>
        <taxon>Hyphomicrobiales</taxon>
        <taxon>Phyllobacteriaceae</taxon>
        <taxon>Mesorhizobium</taxon>
    </lineage>
</organism>
<keyword evidence="1" id="KW-0472">Membrane</keyword>
<protein>
    <submittedName>
        <fullName evidence="2">Uncharacterized protein</fullName>
    </submittedName>
</protein>
<keyword evidence="1" id="KW-1133">Transmembrane helix</keyword>
<proteinExistence type="predicted"/>
<dbReference type="RefSeq" id="WP_252821068.1">
    <property type="nucleotide sequence ID" value="NZ_JAMXQS010000008.1"/>
</dbReference>
<gene>
    <name evidence="2" type="ORF">NGM99_16915</name>
</gene>